<dbReference type="PROSITE" id="PS50968">
    <property type="entry name" value="BIOTINYL_LIPOYL"/>
    <property type="match status" value="2"/>
</dbReference>
<dbReference type="GO" id="GO:0005737">
    <property type="term" value="C:cytoplasm"/>
    <property type="evidence" value="ECO:0007669"/>
    <property type="project" value="TreeGrafter"/>
</dbReference>
<comment type="catalytic activity">
    <reaction evidence="8 9">
        <text>N(6)-[(R)-dihydrolipoyl]-L-lysyl-[protein] + acetyl-CoA = N(6)-[(R)-S(8)-acetyldihydrolipoyl]-L-lysyl-[protein] + CoA</text>
        <dbReference type="Rhea" id="RHEA:17017"/>
        <dbReference type="Rhea" id="RHEA-COMP:10475"/>
        <dbReference type="Rhea" id="RHEA-COMP:10478"/>
        <dbReference type="ChEBI" id="CHEBI:57287"/>
        <dbReference type="ChEBI" id="CHEBI:57288"/>
        <dbReference type="ChEBI" id="CHEBI:83100"/>
        <dbReference type="ChEBI" id="CHEBI:83111"/>
        <dbReference type="EC" id="2.3.1.12"/>
    </reaction>
</comment>
<feature type="domain" description="Lipoyl-binding" evidence="10">
    <location>
        <begin position="3"/>
        <end position="77"/>
    </location>
</feature>
<evidence type="ECO:0000256" key="8">
    <source>
        <dbReference type="ARBA" id="ARBA00048370"/>
    </source>
</evidence>
<dbReference type="Pfam" id="PF00364">
    <property type="entry name" value="Biotin_lipoyl"/>
    <property type="match status" value="2"/>
</dbReference>
<dbReference type="Gene3D" id="4.10.320.10">
    <property type="entry name" value="E3-binding domain"/>
    <property type="match status" value="1"/>
</dbReference>
<dbReference type="GO" id="GO:0006086">
    <property type="term" value="P:pyruvate decarboxylation to acetyl-CoA"/>
    <property type="evidence" value="ECO:0007669"/>
    <property type="project" value="UniProtKB-UniRule"/>
</dbReference>
<dbReference type="InterPro" id="IPR023213">
    <property type="entry name" value="CAT-like_dom_sf"/>
</dbReference>
<dbReference type="Gene3D" id="3.30.559.10">
    <property type="entry name" value="Chloramphenicol acetyltransferase-like domain"/>
    <property type="match status" value="1"/>
</dbReference>
<dbReference type="NCBIfam" id="TIGR01348">
    <property type="entry name" value="PDHac_trf_long"/>
    <property type="match status" value="1"/>
</dbReference>
<dbReference type="SUPFAM" id="SSF47005">
    <property type="entry name" value="Peripheral subunit-binding domain of 2-oxo acid dehydrogenase complex"/>
    <property type="match status" value="1"/>
</dbReference>
<comment type="function">
    <text evidence="7">The pyruvate dehydrogenase complex catalyzes the overall conversion of pyruvate to acetyl-CoA and CO(2). It contains multiple copies of three enzymatic components: pyruvate dehydrogenase (E1), dihydrolipoamide acetyltransferase (E2) and lipoamide dehydrogenase (E3).</text>
</comment>
<feature type="domain" description="Peripheral subunit-binding (PSBD)" evidence="11">
    <location>
        <begin position="257"/>
        <end position="294"/>
    </location>
</feature>
<dbReference type="PANTHER" id="PTHR43178:SF2">
    <property type="entry name" value="DIHYDROLIPOYLLYSINE-RESIDUE ACETYLTRANSFERASE COMPONENT OF PYRUVATE DEHYDROGENASE COMPLEX"/>
    <property type="match status" value="1"/>
</dbReference>
<keyword evidence="5 9" id="KW-0450">Lipoyl</keyword>
<dbReference type="Gene3D" id="2.40.50.100">
    <property type="match status" value="2"/>
</dbReference>
<dbReference type="InterPro" id="IPR011053">
    <property type="entry name" value="Single_hybrid_motif"/>
</dbReference>
<dbReference type="CDD" id="cd06849">
    <property type="entry name" value="lipoyl_domain"/>
    <property type="match status" value="2"/>
</dbReference>
<dbReference type="Pfam" id="PF02817">
    <property type="entry name" value="E3_binding"/>
    <property type="match status" value="1"/>
</dbReference>
<evidence type="ECO:0000256" key="4">
    <source>
        <dbReference type="ARBA" id="ARBA00022737"/>
    </source>
</evidence>
<dbReference type="EC" id="2.3.1.12" evidence="9"/>
<evidence type="ECO:0000256" key="9">
    <source>
        <dbReference type="RuleBase" id="RU361137"/>
    </source>
</evidence>
<organism evidence="12">
    <name type="scientific">Polaromonas hydrogenivorans</name>
    <dbReference type="NCBI Taxonomy" id="335476"/>
    <lineage>
        <taxon>Bacteria</taxon>
        <taxon>Pseudomonadati</taxon>
        <taxon>Pseudomonadota</taxon>
        <taxon>Betaproteobacteria</taxon>
        <taxon>Burkholderiales</taxon>
        <taxon>Comamonadaceae</taxon>
        <taxon>Polaromonas</taxon>
    </lineage>
</organism>
<evidence type="ECO:0000256" key="6">
    <source>
        <dbReference type="ARBA" id="ARBA00023315"/>
    </source>
</evidence>
<dbReference type="SUPFAM" id="SSF52777">
    <property type="entry name" value="CoA-dependent acyltransferases"/>
    <property type="match status" value="1"/>
</dbReference>
<dbReference type="EMBL" id="CP157675">
    <property type="protein sequence ID" value="XBP68550.1"/>
    <property type="molecule type" value="Genomic_DNA"/>
</dbReference>
<evidence type="ECO:0000256" key="5">
    <source>
        <dbReference type="ARBA" id="ARBA00022823"/>
    </source>
</evidence>
<dbReference type="InterPro" id="IPR000089">
    <property type="entry name" value="Biotin_lipoyl"/>
</dbReference>
<reference evidence="12" key="1">
    <citation type="submission" date="2024-05" db="EMBL/GenBank/DDBJ databases">
        <authorList>
            <person name="Bunk B."/>
            <person name="Swiderski J."/>
            <person name="Sproer C."/>
            <person name="Thiel V."/>
        </authorList>
    </citation>
    <scope>NUCLEOTIDE SEQUENCE</scope>
    <source>
        <strain evidence="12">DSM 17735</strain>
    </source>
</reference>
<evidence type="ECO:0000256" key="7">
    <source>
        <dbReference type="ARBA" id="ARBA00025211"/>
    </source>
</evidence>
<dbReference type="AlphaFoldDB" id="A0AAU7LLQ8"/>
<dbReference type="SUPFAM" id="SSF51230">
    <property type="entry name" value="Single hybrid motif"/>
    <property type="match status" value="2"/>
</dbReference>
<dbReference type="PROSITE" id="PS00189">
    <property type="entry name" value="LIPOYL"/>
    <property type="match status" value="2"/>
</dbReference>
<keyword evidence="3 9" id="KW-0808">Transferase</keyword>
<dbReference type="PROSITE" id="PS51826">
    <property type="entry name" value="PSBD"/>
    <property type="match status" value="1"/>
</dbReference>
<dbReference type="InterPro" id="IPR003016">
    <property type="entry name" value="2-oxoA_DH_lipoyl-BS"/>
</dbReference>
<comment type="subunit">
    <text evidence="2 9">Forms a 24-polypeptide structural core with octahedral symmetry.</text>
</comment>
<feature type="domain" description="Lipoyl-binding" evidence="10">
    <location>
        <begin position="123"/>
        <end position="197"/>
    </location>
</feature>
<keyword evidence="4" id="KW-0677">Repeat</keyword>
<dbReference type="RefSeq" id="WP_349276542.1">
    <property type="nucleotide sequence ID" value="NZ_CBCSCU010000027.1"/>
</dbReference>
<comment type="cofactor">
    <cofactor evidence="9">
        <name>(R)-lipoate</name>
        <dbReference type="ChEBI" id="CHEBI:83088"/>
    </cofactor>
    <text evidence="9">Binds 2 lipoyl cofactors covalently.</text>
</comment>
<dbReference type="InterPro" id="IPR050743">
    <property type="entry name" value="2-oxoacid_DH_E2_comp"/>
</dbReference>
<proteinExistence type="inferred from homology"/>
<dbReference type="GO" id="GO:0045254">
    <property type="term" value="C:pyruvate dehydrogenase complex"/>
    <property type="evidence" value="ECO:0007669"/>
    <property type="project" value="UniProtKB-UniRule"/>
</dbReference>
<dbReference type="FunFam" id="3.30.559.10:FF:000004">
    <property type="entry name" value="Acetyltransferase component of pyruvate dehydrogenase complex"/>
    <property type="match status" value="1"/>
</dbReference>
<comment type="similarity">
    <text evidence="1 9">Belongs to the 2-oxoacid dehydrogenase family.</text>
</comment>
<evidence type="ECO:0000256" key="3">
    <source>
        <dbReference type="ARBA" id="ARBA00022679"/>
    </source>
</evidence>
<dbReference type="InterPro" id="IPR006256">
    <property type="entry name" value="AcTrfase_Pyrv_DH_cplx"/>
</dbReference>
<keyword evidence="6 9" id="KW-0012">Acyltransferase</keyword>
<dbReference type="GO" id="GO:0031405">
    <property type="term" value="F:lipoic acid binding"/>
    <property type="evidence" value="ECO:0007669"/>
    <property type="project" value="TreeGrafter"/>
</dbReference>
<dbReference type="PANTHER" id="PTHR43178">
    <property type="entry name" value="DIHYDROLIPOAMIDE ACETYLTRANSFERASE COMPONENT OF PYRUVATE DEHYDROGENASE COMPLEX"/>
    <property type="match status" value="1"/>
</dbReference>
<dbReference type="Pfam" id="PF00198">
    <property type="entry name" value="2-oxoacid_dh"/>
    <property type="match status" value="1"/>
</dbReference>
<dbReference type="GO" id="GO:0004742">
    <property type="term" value="F:dihydrolipoyllysine-residue acetyltransferase activity"/>
    <property type="evidence" value="ECO:0007669"/>
    <property type="project" value="UniProtKB-UniRule"/>
</dbReference>
<sequence>MALVDIQVPDIGDFDEVTVIELLVKPGDTVAAEQSLITVESDKASMEIPSSHAGVVKEIKVKLGDKVKQGSVVLTLEVAGAAESAQKQAPAQAAPAPAAIKTEAPAAAPVAPASAPAPAASGPVEVRVPDIGDFKDVVVIEVLVKVGDSIKTEQSLITVESDKASMEIPSSTAGVLKELKVKLGDTVNIGDLLAILEGSAAPAAAVPASAPVAPAAAAATPAAAATASAPVAPAPAAAAQALPAHEPTVAPQSGLPHASPSVRKFARELGVPLAELKGSGPKGRITLDDVQDFTKAVMAGDTRTQAQVAKAPAPAASGGGTGAGLDLLPWPKVDFTKFGPIERQPLSRIKKISGANLHRNWVMIPHVCNHDDADITELEAFRVQMNKENEKSGVKITMLAFLIKASVAALKKFPQFNASLDGDQLVLKQYFNIAFAADTPNGLVVPVIKDADKKGIIQISQEMGELAKKARDGKLGPADMQGACFTISSLGGIGGRYFTPIINAPEVAILGVCKSRIEPIWDGKAFQPRLMQPMSLSWDHRVIDGAAAARFNAYFGQVLADFRRIFL</sequence>
<evidence type="ECO:0000313" key="12">
    <source>
        <dbReference type="EMBL" id="XBP68550.1"/>
    </source>
</evidence>
<gene>
    <name evidence="12" type="primary">aceF</name>
    <name evidence="12" type="ORF">ABLV49_11485</name>
</gene>
<dbReference type="InterPro" id="IPR004167">
    <property type="entry name" value="PSBD"/>
</dbReference>
<protein>
    <recommendedName>
        <fullName evidence="9">Acetyltransferase component of pyruvate dehydrogenase complex</fullName>
        <ecNumber evidence="9">2.3.1.12</ecNumber>
    </recommendedName>
</protein>
<name>A0AAU7LLQ8_9BURK</name>
<dbReference type="InterPro" id="IPR001078">
    <property type="entry name" value="2-oxoacid_DH_actylTfrase"/>
</dbReference>
<evidence type="ECO:0000259" key="10">
    <source>
        <dbReference type="PROSITE" id="PS50968"/>
    </source>
</evidence>
<accession>A0AAU7LLQ8</accession>
<dbReference type="FunFam" id="2.40.50.100:FF:000009">
    <property type="entry name" value="Acetyltransferase component of pyruvate dehydrogenase complex"/>
    <property type="match status" value="2"/>
</dbReference>
<evidence type="ECO:0000256" key="2">
    <source>
        <dbReference type="ARBA" id="ARBA00011484"/>
    </source>
</evidence>
<dbReference type="InterPro" id="IPR036625">
    <property type="entry name" value="E3-bd_dom_sf"/>
</dbReference>
<evidence type="ECO:0000259" key="11">
    <source>
        <dbReference type="PROSITE" id="PS51826"/>
    </source>
</evidence>
<evidence type="ECO:0000256" key="1">
    <source>
        <dbReference type="ARBA" id="ARBA00007317"/>
    </source>
</evidence>